<comment type="caution">
    <text evidence="5">The sequence shown here is derived from an EMBL/GenBank/DDBJ whole genome shotgun (WGS) entry which is preliminary data.</text>
</comment>
<evidence type="ECO:0000313" key="6">
    <source>
        <dbReference type="Proteomes" id="UP000298030"/>
    </source>
</evidence>
<dbReference type="Proteomes" id="UP000298030">
    <property type="component" value="Unassembled WGS sequence"/>
</dbReference>
<reference evidence="5 6" key="1">
    <citation type="journal article" date="2019" name="Nat. Ecol. Evol.">
        <title>Megaphylogeny resolves global patterns of mushroom evolution.</title>
        <authorList>
            <person name="Varga T."/>
            <person name="Krizsan K."/>
            <person name="Foldi C."/>
            <person name="Dima B."/>
            <person name="Sanchez-Garcia M."/>
            <person name="Sanchez-Ramirez S."/>
            <person name="Szollosi G.J."/>
            <person name="Szarkandi J.G."/>
            <person name="Papp V."/>
            <person name="Albert L."/>
            <person name="Andreopoulos W."/>
            <person name="Angelini C."/>
            <person name="Antonin V."/>
            <person name="Barry K.W."/>
            <person name="Bougher N.L."/>
            <person name="Buchanan P."/>
            <person name="Buyck B."/>
            <person name="Bense V."/>
            <person name="Catcheside P."/>
            <person name="Chovatia M."/>
            <person name="Cooper J."/>
            <person name="Damon W."/>
            <person name="Desjardin D."/>
            <person name="Finy P."/>
            <person name="Geml J."/>
            <person name="Haridas S."/>
            <person name="Hughes K."/>
            <person name="Justo A."/>
            <person name="Karasinski D."/>
            <person name="Kautmanova I."/>
            <person name="Kiss B."/>
            <person name="Kocsube S."/>
            <person name="Kotiranta H."/>
            <person name="LaButti K.M."/>
            <person name="Lechner B.E."/>
            <person name="Liimatainen K."/>
            <person name="Lipzen A."/>
            <person name="Lukacs Z."/>
            <person name="Mihaltcheva S."/>
            <person name="Morgado L.N."/>
            <person name="Niskanen T."/>
            <person name="Noordeloos M.E."/>
            <person name="Ohm R.A."/>
            <person name="Ortiz-Santana B."/>
            <person name="Ovrebo C."/>
            <person name="Racz N."/>
            <person name="Riley R."/>
            <person name="Savchenko A."/>
            <person name="Shiryaev A."/>
            <person name="Soop K."/>
            <person name="Spirin V."/>
            <person name="Szebenyi C."/>
            <person name="Tomsovsky M."/>
            <person name="Tulloss R.E."/>
            <person name="Uehling J."/>
            <person name="Grigoriev I.V."/>
            <person name="Vagvolgyi C."/>
            <person name="Papp T."/>
            <person name="Martin F.M."/>
            <person name="Miettinen O."/>
            <person name="Hibbett D.S."/>
            <person name="Nagy L.G."/>
        </authorList>
    </citation>
    <scope>NUCLEOTIDE SEQUENCE [LARGE SCALE GENOMIC DNA]</scope>
    <source>
        <strain evidence="5 6">FP101781</strain>
    </source>
</reference>
<feature type="domain" description="TEA" evidence="4">
    <location>
        <begin position="58"/>
        <end position="132"/>
    </location>
</feature>
<dbReference type="Gene3D" id="6.10.20.40">
    <property type="entry name" value="TEA/ATTS domain"/>
    <property type="match status" value="1"/>
</dbReference>
<dbReference type="SMART" id="SM00426">
    <property type="entry name" value="TEA"/>
    <property type="match status" value="1"/>
</dbReference>
<feature type="region of interest" description="Disordered" evidence="3">
    <location>
        <begin position="394"/>
        <end position="418"/>
    </location>
</feature>
<dbReference type="STRING" id="71717.A0A4Y7TFS3"/>
<dbReference type="InterPro" id="IPR000818">
    <property type="entry name" value="TEA/ATTS_dom"/>
</dbReference>
<protein>
    <recommendedName>
        <fullName evidence="4">TEA domain-containing protein</fullName>
    </recommendedName>
</protein>
<dbReference type="InterPro" id="IPR038096">
    <property type="entry name" value="TEA/ATTS_sf"/>
</dbReference>
<name>A0A4Y7TFS3_COPMI</name>
<dbReference type="OrthoDB" id="10006572at2759"/>
<dbReference type="Pfam" id="PF01285">
    <property type="entry name" value="TEA"/>
    <property type="match status" value="1"/>
</dbReference>
<evidence type="ECO:0000256" key="3">
    <source>
        <dbReference type="SAM" id="MobiDB-lite"/>
    </source>
</evidence>
<dbReference type="EMBL" id="QPFP01000013">
    <property type="protein sequence ID" value="TEB33035.1"/>
    <property type="molecule type" value="Genomic_DNA"/>
</dbReference>
<dbReference type="PROSITE" id="PS51088">
    <property type="entry name" value="TEA_2"/>
    <property type="match status" value="1"/>
</dbReference>
<organism evidence="5 6">
    <name type="scientific">Coprinellus micaceus</name>
    <name type="common">Glistening ink-cap mushroom</name>
    <name type="synonym">Coprinus micaceus</name>
    <dbReference type="NCBI Taxonomy" id="71717"/>
    <lineage>
        <taxon>Eukaryota</taxon>
        <taxon>Fungi</taxon>
        <taxon>Dikarya</taxon>
        <taxon>Basidiomycota</taxon>
        <taxon>Agaricomycotina</taxon>
        <taxon>Agaricomycetes</taxon>
        <taxon>Agaricomycetidae</taxon>
        <taxon>Agaricales</taxon>
        <taxon>Agaricineae</taxon>
        <taxon>Psathyrellaceae</taxon>
        <taxon>Coprinellus</taxon>
    </lineage>
</organism>
<evidence type="ECO:0000313" key="5">
    <source>
        <dbReference type="EMBL" id="TEB33035.1"/>
    </source>
</evidence>
<dbReference type="AlphaFoldDB" id="A0A4Y7TFS3"/>
<evidence type="ECO:0000256" key="2">
    <source>
        <dbReference type="PROSITE-ProRule" id="PRU00505"/>
    </source>
</evidence>
<sequence length="525" mass="58225">MHADQNMNTRTSTPNAFRPSMYTTSSISDFAHAEDSSPKLRHTLHRPKTGRKTWKPLKEKKEAVWPDYLEEALLEALERYRPTSSKDPRALRRFPKRNAYISSFIKLKTGVLRTPKQVGSRLQQLRETCTEERVIRLIISRDFDAPDRVAAASAPLPLTTAHRSAPDLRINTSMPEYSPTSSNTAVSAPLTASLSVDSLNLDPYDYPVTPFTDDFEYRSIRSSPSTRDSWPHAHVHIDLVGSNGYGRSLESTFTVDLDESGLSDSPLMNGPQRRICIPTAVPIAYNIPSVTFSSSILSPTINYESLFRVQKDDTPLLDECTRLELVSEPHSRPALFRTSVLPKYWSTLATTTSDLHQYMIIQDVYESAASTDRHVDPIYTIVFNFDCSLASEKPRARHPMQRRAGGTPGGTGSSPTSYFSSPAYDNVPLSDDIRIPLAPIMINTSHSSLHTSSPSSPALLGYDAADEYGSLLPSIASQEPSPVGWYSPTGYLPTASQYYSSTGTFNGLQPGLDNDGIVYPNLYPF</sequence>
<keyword evidence="6" id="KW-1185">Reference proteome</keyword>
<comment type="similarity">
    <text evidence="1">Belongs to the TEC1 family.</text>
</comment>
<feature type="DNA-binding region" description="TEA" evidence="2">
    <location>
        <begin position="58"/>
        <end position="132"/>
    </location>
</feature>
<accession>A0A4Y7TFS3</accession>
<evidence type="ECO:0000256" key="1">
    <source>
        <dbReference type="ARBA" id="ARBA00008421"/>
    </source>
</evidence>
<feature type="region of interest" description="Disordered" evidence="3">
    <location>
        <begin position="1"/>
        <end position="20"/>
    </location>
</feature>
<dbReference type="GO" id="GO:0003700">
    <property type="term" value="F:DNA-binding transcription factor activity"/>
    <property type="evidence" value="ECO:0007669"/>
    <property type="project" value="InterPro"/>
</dbReference>
<gene>
    <name evidence="5" type="ORF">FA13DRAFT_179902</name>
</gene>
<evidence type="ECO:0000259" key="4">
    <source>
        <dbReference type="PROSITE" id="PS51088"/>
    </source>
</evidence>
<proteinExistence type="inferred from homology"/>